<protein>
    <submittedName>
        <fullName evidence="1">Uncharacterized protein</fullName>
    </submittedName>
</protein>
<evidence type="ECO:0000313" key="2">
    <source>
        <dbReference type="Proteomes" id="UP000275408"/>
    </source>
</evidence>
<proteinExistence type="predicted"/>
<name>A0A3M6V232_POCDA</name>
<gene>
    <name evidence="1" type="ORF">pdam_00001140</name>
</gene>
<dbReference type="Proteomes" id="UP000275408">
    <property type="component" value="Unassembled WGS sequence"/>
</dbReference>
<accession>A0A3M6V232</accession>
<evidence type="ECO:0000313" key="1">
    <source>
        <dbReference type="EMBL" id="RMX59962.1"/>
    </source>
</evidence>
<comment type="caution">
    <text evidence="1">The sequence shown here is derived from an EMBL/GenBank/DDBJ whole genome shotgun (WGS) entry which is preliminary data.</text>
</comment>
<sequence length="850" mass="96549">MMCETQNHLPIMEESLRKFAAENFSHRYFPALHGEIDRVQPLTMVVQKNRPLWKRPFVKLEVIVLAELAKYVKSEEDTEVFREYAKCKIKEEMLISSPHETIAMGSREQSLGVGVGGILEGTIRLRQRKEETEAEVSVDGVHVANPFVDYFKTMATKMHARYSSSTQCSELASRTAHAPLLFKCCTVDYIKEDNRLEIRKGEYVGKVVTRDTTAEGLVKRDDEDYDNTMVEIFSDETDAPGEIFRYFFMPHNLKTIMEESLRKFAEENFGKGCFPALHGEIYKVQPLTMVVQKNRPLWKRPFVKLEVIVLAELAKYVKGEEETEVFRGCSKCKIKEEMLISSPHETIAMGFRYDHALTQFLRAWHINVLHLNETEAEVSVDGIPVASPFVKFFKATATKMHARNRSSTQHPKVASRPAHAPLLYKCCAVDYIKEENRLKIRKGEYVGKVVAKDTTVEGLIMEESLRKFAAENFSHRYFPALHGEIDKVQPLTMVVQKNRPLWKRPFVKLEVIVLAELAKYVQGEKETEDFRGCSKNKIKEEMLISSPHETIAMGFREQNLGVGVGGILEGNIRLSNDQGVLKLGKLSQKYIDDPDLRGLLAKTAMDPTLMKSFAEGDKLLLITSVVYSEKFELTRQIKEETEAEVNVDGVPVASPFVNFFKTTATKMHARYSSSTQHSELASRTAHAPLLFKCCTVDYIKEENRLEIRKGEYVGKVVTRDTAAEGLVKRDDEDYDNTLVEIFSDETDAPAPLTPQDVKKLDSMLQNVLLPVKNIDKRKEQIGKYLRWFEAAMVSEQDEVLIQDSVAPDDCELLKLAFLSASEGSTLLDMSSLTKPDIHGYVVVLKHLLGN</sequence>
<reference evidence="1 2" key="1">
    <citation type="journal article" date="2018" name="Sci. Rep.">
        <title>Comparative analysis of the Pocillopora damicornis genome highlights role of immune system in coral evolution.</title>
        <authorList>
            <person name="Cunning R."/>
            <person name="Bay R.A."/>
            <person name="Gillette P."/>
            <person name="Baker A.C."/>
            <person name="Traylor-Knowles N."/>
        </authorList>
    </citation>
    <scope>NUCLEOTIDE SEQUENCE [LARGE SCALE GENOMIC DNA]</scope>
    <source>
        <strain evidence="1">RSMAS</strain>
        <tissue evidence="1">Whole animal</tissue>
    </source>
</reference>
<organism evidence="1 2">
    <name type="scientific">Pocillopora damicornis</name>
    <name type="common">Cauliflower coral</name>
    <name type="synonym">Millepora damicornis</name>
    <dbReference type="NCBI Taxonomy" id="46731"/>
    <lineage>
        <taxon>Eukaryota</taxon>
        <taxon>Metazoa</taxon>
        <taxon>Cnidaria</taxon>
        <taxon>Anthozoa</taxon>
        <taxon>Hexacorallia</taxon>
        <taxon>Scleractinia</taxon>
        <taxon>Astrocoeniina</taxon>
        <taxon>Pocilloporidae</taxon>
        <taxon>Pocillopora</taxon>
    </lineage>
</organism>
<dbReference type="EMBL" id="RCHS01000253">
    <property type="protein sequence ID" value="RMX59962.1"/>
    <property type="molecule type" value="Genomic_DNA"/>
</dbReference>
<keyword evidence="2" id="KW-1185">Reference proteome</keyword>
<dbReference type="AlphaFoldDB" id="A0A3M6V232"/>
<dbReference type="OrthoDB" id="5984734at2759"/>